<dbReference type="OrthoDB" id="94039at2759"/>
<dbReference type="EMBL" id="KI635850">
    <property type="protein sequence ID" value="ETI27087.1"/>
    <property type="molecule type" value="Genomic_DNA"/>
</dbReference>
<dbReference type="GeneID" id="19988262"/>
<dbReference type="AlphaFoldDB" id="V9DMA1"/>
<dbReference type="HOGENOM" id="CLU_036837_2_0_1"/>
<dbReference type="Gene3D" id="3.40.50.1820">
    <property type="entry name" value="alpha/beta hydrolase"/>
    <property type="match status" value="1"/>
</dbReference>
<dbReference type="Proteomes" id="UP000030678">
    <property type="component" value="Unassembled WGS sequence"/>
</dbReference>
<evidence type="ECO:0000259" key="1">
    <source>
        <dbReference type="Pfam" id="PF12697"/>
    </source>
</evidence>
<gene>
    <name evidence="2" type="ORF">G647_09769</name>
</gene>
<dbReference type="SUPFAM" id="SSF53474">
    <property type="entry name" value="alpha/beta-Hydrolases"/>
    <property type="match status" value="1"/>
</dbReference>
<organism evidence="2">
    <name type="scientific">Cladophialophora carrionii CBS 160.54</name>
    <dbReference type="NCBI Taxonomy" id="1279043"/>
    <lineage>
        <taxon>Eukaryota</taxon>
        <taxon>Fungi</taxon>
        <taxon>Dikarya</taxon>
        <taxon>Ascomycota</taxon>
        <taxon>Pezizomycotina</taxon>
        <taxon>Eurotiomycetes</taxon>
        <taxon>Chaetothyriomycetidae</taxon>
        <taxon>Chaetothyriales</taxon>
        <taxon>Herpotrichiellaceae</taxon>
        <taxon>Cladophialophora</taxon>
    </lineage>
</organism>
<proteinExistence type="predicted"/>
<accession>V9DMA1</accession>
<dbReference type="VEuPathDB" id="FungiDB:G647_09769"/>
<name>V9DMA1_9EURO</name>
<dbReference type="InterPro" id="IPR000073">
    <property type="entry name" value="AB_hydrolase_1"/>
</dbReference>
<dbReference type="RefSeq" id="XP_008723984.1">
    <property type="nucleotide sequence ID" value="XM_008725762.1"/>
</dbReference>
<protein>
    <recommendedName>
        <fullName evidence="1">AB hydrolase-1 domain-containing protein</fullName>
    </recommendedName>
</protein>
<sequence>MADFRPSWTVKEHVIAASHPRGYRRGVRDPQKSRLRLHVKQYVPVTPKERSVDDYAITLIVQHGQPPGDNKESYEPFMWDLLCQPGLPPVRAVWAMDIASSGQSFLLNQDEIGDEPHWYDAARDITQMVNHFQAEMRPPLVGIGQSWGGAVLTVAAAFNPRLFQGLILSEPILENGWYHVHASLESKGEILVTGGAAAPSLARRKRHYASRAALTESVQRAKMWKAYDPRVLQQILRYDYRDLEDGRVELITPPVQTVSYFLRPSPPLSGFPENEDYATRDEDANWPPGFYAAQGAVAKKALATLNCPLLFLWETRGTFVSDEGYRQRVLASADALGRRKNQIEQIYVDSGHSLALFAPRKTAEAAATWIEKFWHRWLDGERRRQFDAPVDAQNVPPEFVERTQRVDTATADYVKRKLKL</sequence>
<dbReference type="InterPro" id="IPR029058">
    <property type="entry name" value="AB_hydrolase_fold"/>
</dbReference>
<dbReference type="Pfam" id="PF12697">
    <property type="entry name" value="Abhydrolase_6"/>
    <property type="match status" value="1"/>
</dbReference>
<reference evidence="2" key="1">
    <citation type="submission" date="2013-03" db="EMBL/GenBank/DDBJ databases">
        <title>The Genome Sequence of Cladophialophora carrionii CBS 160.54.</title>
        <authorList>
            <consortium name="The Broad Institute Genomics Platform"/>
            <person name="Cuomo C."/>
            <person name="de Hoog S."/>
            <person name="Gorbushina A."/>
            <person name="Walker B."/>
            <person name="Young S.K."/>
            <person name="Zeng Q."/>
            <person name="Gargeya S."/>
            <person name="Fitzgerald M."/>
            <person name="Haas B."/>
            <person name="Abouelleil A."/>
            <person name="Allen A.W."/>
            <person name="Alvarado L."/>
            <person name="Arachchi H.M."/>
            <person name="Berlin A.M."/>
            <person name="Chapman S.B."/>
            <person name="Gainer-Dewar J."/>
            <person name="Goldberg J."/>
            <person name="Griggs A."/>
            <person name="Gujja S."/>
            <person name="Hansen M."/>
            <person name="Howarth C."/>
            <person name="Imamovic A."/>
            <person name="Ireland A."/>
            <person name="Larimer J."/>
            <person name="McCowan C."/>
            <person name="Murphy C."/>
            <person name="Pearson M."/>
            <person name="Poon T.W."/>
            <person name="Priest M."/>
            <person name="Roberts A."/>
            <person name="Saif S."/>
            <person name="Shea T."/>
            <person name="Sisk P."/>
            <person name="Sykes S."/>
            <person name="Wortman J."/>
            <person name="Nusbaum C."/>
            <person name="Birren B."/>
        </authorList>
    </citation>
    <scope>NUCLEOTIDE SEQUENCE [LARGE SCALE GENOMIC DNA]</scope>
    <source>
        <strain evidence="2">CBS 160.54</strain>
    </source>
</reference>
<feature type="domain" description="AB hydrolase-1" evidence="1">
    <location>
        <begin position="69"/>
        <end position="365"/>
    </location>
</feature>
<evidence type="ECO:0000313" key="2">
    <source>
        <dbReference type="EMBL" id="ETI27087.1"/>
    </source>
</evidence>